<sequence>MTYNPSRRLFLGGSLATTALGASGIIAPMSLASAAPASANKIYYGPKPGIAKLNANENPYGPSPEAIKAITEAASSGGAYYAYTAGMYLTDMIAEQNNLQRENVSITAGSSLILAFAAYAATSKGVILGPDLFWDTTSMAPISQGGPSIRRIPNTADLDIDLEALYNAIDSDVAMVHICNPNNPTGKILDPKKLREFCIKASKKTLVLVDEAYNELMEDGPKHSMIPLINEGHNVIVARTFSKIYGLAGMRIGYMLGSEDNMTWINKYGLGGYSINQAGLAAAITSYNDESFKSFSREKVVEAKDMIMTAVKENGLAALPSSTNFVFVDLGDRGDANAFQKAMANYDVHIRGQYRTYQLWSRVSTGRIEHVQMYVDAMPKALDDMHKAIKA</sequence>
<keyword evidence="8" id="KW-1185">Reference proteome</keyword>
<dbReference type="Proteomes" id="UP000219285">
    <property type="component" value="Chromosome"/>
</dbReference>
<dbReference type="OrthoDB" id="9813612at2"/>
<dbReference type="Gene3D" id="3.90.1150.10">
    <property type="entry name" value="Aspartate Aminotransferase, domain 1"/>
    <property type="match status" value="1"/>
</dbReference>
<evidence type="ECO:0000259" key="6">
    <source>
        <dbReference type="Pfam" id="PF00155"/>
    </source>
</evidence>
<evidence type="ECO:0000256" key="1">
    <source>
        <dbReference type="ARBA" id="ARBA00007970"/>
    </source>
</evidence>
<evidence type="ECO:0000256" key="4">
    <source>
        <dbReference type="ARBA" id="ARBA00022898"/>
    </source>
</evidence>
<feature type="signal peptide" evidence="5">
    <location>
        <begin position="1"/>
        <end position="34"/>
    </location>
</feature>
<reference evidence="7 8" key="2">
    <citation type="submission" date="2020-04" db="EMBL/GenBank/DDBJ databases">
        <title>Complete genome sequence of Alteromonas pelagimontana 5.12T.</title>
        <authorList>
            <person name="Sinha R.K."/>
            <person name="Krishnan K.P."/>
            <person name="Kurian J.P."/>
        </authorList>
    </citation>
    <scope>NUCLEOTIDE SEQUENCE [LARGE SCALE GENOMIC DNA]</scope>
    <source>
        <strain evidence="7 8">5.12</strain>
    </source>
</reference>
<dbReference type="PANTHER" id="PTHR43643:SF3">
    <property type="entry name" value="HISTIDINOL-PHOSPHATE AMINOTRANSFERASE"/>
    <property type="match status" value="1"/>
</dbReference>
<proteinExistence type="inferred from homology"/>
<dbReference type="RefSeq" id="WP_075610800.1">
    <property type="nucleotide sequence ID" value="NZ_CP052766.1"/>
</dbReference>
<protein>
    <submittedName>
        <fullName evidence="7">Histidinol-phosphate aminotransferase family protein</fullName>
    </submittedName>
</protein>
<keyword evidence="3 7" id="KW-0808">Transferase</keyword>
<dbReference type="InterPro" id="IPR015421">
    <property type="entry name" value="PyrdxlP-dep_Trfase_major"/>
</dbReference>
<dbReference type="PANTHER" id="PTHR43643">
    <property type="entry name" value="HISTIDINOL-PHOSPHATE AMINOTRANSFERASE 2"/>
    <property type="match status" value="1"/>
</dbReference>
<dbReference type="EMBL" id="CP052766">
    <property type="protein sequence ID" value="QJR81636.1"/>
    <property type="molecule type" value="Genomic_DNA"/>
</dbReference>
<feature type="chain" id="PRO_5028903145" evidence="5">
    <location>
        <begin position="35"/>
        <end position="391"/>
    </location>
</feature>
<evidence type="ECO:0000256" key="3">
    <source>
        <dbReference type="ARBA" id="ARBA00022679"/>
    </source>
</evidence>
<accession>A0A6M4MHH8</accession>
<dbReference type="PROSITE" id="PS51318">
    <property type="entry name" value="TAT"/>
    <property type="match status" value="1"/>
</dbReference>
<dbReference type="SUPFAM" id="SSF53383">
    <property type="entry name" value="PLP-dependent transferases"/>
    <property type="match status" value="1"/>
</dbReference>
<dbReference type="Pfam" id="PF00155">
    <property type="entry name" value="Aminotran_1_2"/>
    <property type="match status" value="1"/>
</dbReference>
<feature type="domain" description="Aminotransferase class I/classII large" evidence="6">
    <location>
        <begin position="51"/>
        <end position="371"/>
    </location>
</feature>
<evidence type="ECO:0000313" key="8">
    <source>
        <dbReference type="Proteomes" id="UP000219285"/>
    </source>
</evidence>
<dbReference type="AlphaFoldDB" id="A0A6M4MHH8"/>
<evidence type="ECO:0000256" key="5">
    <source>
        <dbReference type="SAM" id="SignalP"/>
    </source>
</evidence>
<dbReference type="InterPro" id="IPR050106">
    <property type="entry name" value="HistidinolP_aminotransfase"/>
</dbReference>
<dbReference type="Gene3D" id="3.40.640.10">
    <property type="entry name" value="Type I PLP-dependent aspartate aminotransferase-like (Major domain)"/>
    <property type="match status" value="1"/>
</dbReference>
<comment type="similarity">
    <text evidence="1">Belongs to the class-II pyridoxal-phosphate-dependent aminotransferase family. Histidinol-phosphate aminotransferase subfamily.</text>
</comment>
<keyword evidence="2 7" id="KW-0032">Aminotransferase</keyword>
<dbReference type="GO" id="GO:0008483">
    <property type="term" value="F:transaminase activity"/>
    <property type="evidence" value="ECO:0007669"/>
    <property type="project" value="UniProtKB-KW"/>
</dbReference>
<name>A0A6M4MHH8_9ALTE</name>
<dbReference type="InterPro" id="IPR006311">
    <property type="entry name" value="TAT_signal"/>
</dbReference>
<keyword evidence="5" id="KW-0732">Signal</keyword>
<dbReference type="InterPro" id="IPR004839">
    <property type="entry name" value="Aminotransferase_I/II_large"/>
</dbReference>
<dbReference type="KEGG" id="apel:CA267_013105"/>
<dbReference type="InterPro" id="IPR015422">
    <property type="entry name" value="PyrdxlP-dep_Trfase_small"/>
</dbReference>
<dbReference type="InterPro" id="IPR015424">
    <property type="entry name" value="PyrdxlP-dep_Trfase"/>
</dbReference>
<organism evidence="7 8">
    <name type="scientific">Alteromonas pelagimontana</name>
    <dbReference type="NCBI Taxonomy" id="1858656"/>
    <lineage>
        <taxon>Bacteria</taxon>
        <taxon>Pseudomonadati</taxon>
        <taxon>Pseudomonadota</taxon>
        <taxon>Gammaproteobacteria</taxon>
        <taxon>Alteromonadales</taxon>
        <taxon>Alteromonadaceae</taxon>
        <taxon>Alteromonas/Salinimonas group</taxon>
        <taxon>Alteromonas</taxon>
    </lineage>
</organism>
<dbReference type="CDD" id="cd00609">
    <property type="entry name" value="AAT_like"/>
    <property type="match status" value="1"/>
</dbReference>
<reference evidence="8" key="1">
    <citation type="submission" date="2014-12" db="EMBL/GenBank/DDBJ databases">
        <title>Complete genome sequence of a multi-drug resistant Klebsiella pneumoniae.</title>
        <authorList>
            <person name="Hua X."/>
            <person name="Chen Q."/>
            <person name="Li X."/>
            <person name="Feng Y."/>
            <person name="Ruan Z."/>
            <person name="Yu Y."/>
        </authorList>
    </citation>
    <scope>NUCLEOTIDE SEQUENCE [LARGE SCALE GENOMIC DNA]</scope>
    <source>
        <strain evidence="8">5.12</strain>
    </source>
</reference>
<evidence type="ECO:0000256" key="2">
    <source>
        <dbReference type="ARBA" id="ARBA00022576"/>
    </source>
</evidence>
<gene>
    <name evidence="7" type="ORF">CA267_013105</name>
</gene>
<dbReference type="GO" id="GO:0030170">
    <property type="term" value="F:pyridoxal phosphate binding"/>
    <property type="evidence" value="ECO:0007669"/>
    <property type="project" value="InterPro"/>
</dbReference>
<keyword evidence="4" id="KW-0663">Pyridoxal phosphate</keyword>
<evidence type="ECO:0000313" key="7">
    <source>
        <dbReference type="EMBL" id="QJR81636.1"/>
    </source>
</evidence>